<dbReference type="Gene3D" id="3.40.50.300">
    <property type="entry name" value="P-loop containing nucleotide triphosphate hydrolases"/>
    <property type="match status" value="1"/>
</dbReference>
<evidence type="ECO:0000256" key="1">
    <source>
        <dbReference type="ARBA" id="ARBA00008535"/>
    </source>
</evidence>
<dbReference type="InterPro" id="IPR006703">
    <property type="entry name" value="G_AIG1"/>
</dbReference>
<comment type="caution">
    <text evidence="6">The sequence shown here is derived from an EMBL/GenBank/DDBJ whole genome shotgun (WGS) entry which is preliminary data.</text>
</comment>
<dbReference type="EMBL" id="UYJE01008322">
    <property type="protein sequence ID" value="VDI62937.1"/>
    <property type="molecule type" value="Genomic_DNA"/>
</dbReference>
<organism evidence="6 7">
    <name type="scientific">Mytilus galloprovincialis</name>
    <name type="common">Mediterranean mussel</name>
    <dbReference type="NCBI Taxonomy" id="29158"/>
    <lineage>
        <taxon>Eukaryota</taxon>
        <taxon>Metazoa</taxon>
        <taxon>Spiralia</taxon>
        <taxon>Lophotrochozoa</taxon>
        <taxon>Mollusca</taxon>
        <taxon>Bivalvia</taxon>
        <taxon>Autobranchia</taxon>
        <taxon>Pteriomorphia</taxon>
        <taxon>Mytilida</taxon>
        <taxon>Mytiloidea</taxon>
        <taxon>Mytilidae</taxon>
        <taxon>Mytilinae</taxon>
        <taxon>Mytilus</taxon>
    </lineage>
</organism>
<dbReference type="PANTHER" id="PTHR10903:SF184">
    <property type="entry name" value="GTP-BINDING PROTEIN A"/>
    <property type="match status" value="1"/>
</dbReference>
<dbReference type="OrthoDB" id="431287at2759"/>
<evidence type="ECO:0000259" key="5">
    <source>
        <dbReference type="PROSITE" id="PS51720"/>
    </source>
</evidence>
<reference evidence="6" key="1">
    <citation type="submission" date="2018-11" db="EMBL/GenBank/DDBJ databases">
        <authorList>
            <person name="Alioto T."/>
            <person name="Alioto T."/>
        </authorList>
    </citation>
    <scope>NUCLEOTIDE SEQUENCE</scope>
</reference>
<protein>
    <recommendedName>
        <fullName evidence="5">AIG1-type G domain-containing protein</fullName>
    </recommendedName>
</protein>
<evidence type="ECO:0000256" key="2">
    <source>
        <dbReference type="ARBA" id="ARBA00022741"/>
    </source>
</evidence>
<keyword evidence="2" id="KW-0547">Nucleotide-binding</keyword>
<sequence>MNDSDYISEYQTENDALYKRIERATSEILRMVLIGKSGSGKSETGNALLGQKKFKADISASSVTQSCECKAGSLFGQKVLITDTPGIFDPTARIDDTQIEIAKFIDLTLPGPHVLLFVLRVGRLTQEDADTLVKFKEQFGGAVEDYLVVVFTHCSELRKRQTSEEEFIQTAKTAIPMFQKLKNRFVFLEHDPDYPPIEQDNQLKKLLDVVQRVQRENGDTCYSNDMYETRLAEIQEQKLREEEERREKKRKKEEDRNRELEKARQEGQKEMREMLEQNTKILSNVSLSKNQLLKRKKLFWRNRDSKY</sequence>
<feature type="region of interest" description="Disordered" evidence="4">
    <location>
        <begin position="238"/>
        <end position="277"/>
    </location>
</feature>
<name>A0A8B6GEJ8_MYTGA</name>
<evidence type="ECO:0000256" key="4">
    <source>
        <dbReference type="SAM" id="MobiDB-lite"/>
    </source>
</evidence>
<dbReference type="Proteomes" id="UP000596742">
    <property type="component" value="Unassembled WGS sequence"/>
</dbReference>
<feature type="domain" description="AIG1-type G" evidence="5">
    <location>
        <begin position="26"/>
        <end position="231"/>
    </location>
</feature>
<dbReference type="InterPro" id="IPR045058">
    <property type="entry name" value="GIMA/IAN/Toc"/>
</dbReference>
<accession>A0A8B6GEJ8</accession>
<dbReference type="GO" id="GO:0005525">
    <property type="term" value="F:GTP binding"/>
    <property type="evidence" value="ECO:0007669"/>
    <property type="project" value="UniProtKB-KW"/>
</dbReference>
<feature type="compositionally biased region" description="Basic and acidic residues" evidence="4">
    <location>
        <begin position="238"/>
        <end position="275"/>
    </location>
</feature>
<evidence type="ECO:0000313" key="6">
    <source>
        <dbReference type="EMBL" id="VDI62937.1"/>
    </source>
</evidence>
<proteinExistence type="inferred from homology"/>
<comment type="similarity">
    <text evidence="1">Belongs to the TRAFAC class TrmE-Era-EngA-EngB-Septin-like GTPase superfamily. AIG1/Toc34/Toc159-like paraseptin GTPase family. IAN subfamily.</text>
</comment>
<dbReference type="Pfam" id="PF04548">
    <property type="entry name" value="AIG1"/>
    <property type="match status" value="1"/>
</dbReference>
<dbReference type="SUPFAM" id="SSF52540">
    <property type="entry name" value="P-loop containing nucleoside triphosphate hydrolases"/>
    <property type="match status" value="1"/>
</dbReference>
<dbReference type="FunFam" id="3.40.50.300:FF:000366">
    <property type="entry name" value="GTPase, IMAP family member 2"/>
    <property type="match status" value="1"/>
</dbReference>
<dbReference type="PANTHER" id="PTHR10903">
    <property type="entry name" value="GTPASE, IMAP FAMILY MEMBER-RELATED"/>
    <property type="match status" value="1"/>
</dbReference>
<dbReference type="AlphaFoldDB" id="A0A8B6GEJ8"/>
<gene>
    <name evidence="6" type="ORF">MGAL_10B001566</name>
</gene>
<dbReference type="InterPro" id="IPR027417">
    <property type="entry name" value="P-loop_NTPase"/>
</dbReference>
<keyword evidence="7" id="KW-1185">Reference proteome</keyword>
<dbReference type="PROSITE" id="PS51720">
    <property type="entry name" value="G_AIG1"/>
    <property type="match status" value="1"/>
</dbReference>
<evidence type="ECO:0000256" key="3">
    <source>
        <dbReference type="ARBA" id="ARBA00023134"/>
    </source>
</evidence>
<keyword evidence="3" id="KW-0342">GTP-binding</keyword>
<evidence type="ECO:0000313" key="7">
    <source>
        <dbReference type="Proteomes" id="UP000596742"/>
    </source>
</evidence>